<keyword evidence="5" id="KW-1185">Reference proteome</keyword>
<dbReference type="GO" id="GO:0047631">
    <property type="term" value="F:ADP-ribose diphosphatase activity"/>
    <property type="evidence" value="ECO:0007669"/>
    <property type="project" value="TreeGrafter"/>
</dbReference>
<evidence type="ECO:0000256" key="2">
    <source>
        <dbReference type="RuleBase" id="RU003476"/>
    </source>
</evidence>
<dbReference type="InterPro" id="IPR020476">
    <property type="entry name" value="Nudix_hydrolase"/>
</dbReference>
<reference evidence="5" key="1">
    <citation type="journal article" date="2011" name="Genome Biol.">
        <title>Comparative and functional genomics provide insights into the pathogenicity of dermatophytic fungi.</title>
        <authorList>
            <person name="Burmester A."/>
            <person name="Shelest E."/>
            <person name="Gloeckner G."/>
            <person name="Heddergott C."/>
            <person name="Schindler S."/>
            <person name="Staib P."/>
            <person name="Heidel A."/>
            <person name="Felder M."/>
            <person name="Petzold A."/>
            <person name="Szafranski K."/>
            <person name="Feuermann M."/>
            <person name="Pedruzzi I."/>
            <person name="Priebe S."/>
            <person name="Groth M."/>
            <person name="Winkler R."/>
            <person name="Li W."/>
            <person name="Kniemeyer O."/>
            <person name="Schroeckh V."/>
            <person name="Hertweck C."/>
            <person name="Hube B."/>
            <person name="White T.C."/>
            <person name="Platzer M."/>
            <person name="Guthke R."/>
            <person name="Heitman J."/>
            <person name="Woestemeyer J."/>
            <person name="Zipfel P.F."/>
            <person name="Monod M."/>
            <person name="Brakhage A.A."/>
        </authorList>
    </citation>
    <scope>NUCLEOTIDE SEQUENCE [LARGE SCALE GENOMIC DNA]</scope>
    <source>
        <strain evidence="5">ATCC MYA-4681 / CBS 112371</strain>
    </source>
</reference>
<evidence type="ECO:0000313" key="5">
    <source>
        <dbReference type="Proteomes" id="UP000008866"/>
    </source>
</evidence>
<dbReference type="KEGG" id="abe:ARB_07090"/>
<comment type="caution">
    <text evidence="4">The sequence shown here is derived from an EMBL/GenBank/DDBJ whole genome shotgun (WGS) entry which is preliminary data.</text>
</comment>
<dbReference type="AlphaFoldDB" id="D4AS75"/>
<keyword evidence="1 2" id="KW-0378">Hydrolase</keyword>
<dbReference type="eggNOG" id="KOG3041">
    <property type="taxonomic scope" value="Eukaryota"/>
</dbReference>
<dbReference type="CDD" id="cd18888">
    <property type="entry name" value="NUDIX_ADPRase_Nudt5"/>
    <property type="match status" value="1"/>
</dbReference>
<dbReference type="GO" id="GO:0019693">
    <property type="term" value="P:ribose phosphate metabolic process"/>
    <property type="evidence" value="ECO:0007669"/>
    <property type="project" value="TreeGrafter"/>
</dbReference>
<dbReference type="STRING" id="663331.D4AS75"/>
<dbReference type="PRINTS" id="PR00502">
    <property type="entry name" value="NUDIXFAMILY"/>
</dbReference>
<dbReference type="GO" id="GO:0005829">
    <property type="term" value="C:cytosol"/>
    <property type="evidence" value="ECO:0007669"/>
    <property type="project" value="TreeGrafter"/>
</dbReference>
<sequence length="267" mass="29889">MYVYGGYTSEHGVDVARRWYNCYVATCPFSAADRHACLLGFRLIRAITSITCICRANSHLTRADSAIDGVGIVAILSKPSGPELLLQKQYRPPIDMVTIEIPAGLVDAGETAEECAVRELKEETGYVGVVQQKGPILYNGNKRRWKEDIIKVYYSRMLRELFPIAASPFFGGNIENRPLTEKSNSDPGFCNTNMNMVHVHVDMSLPENQNPKPKLEDDEFIESFSIPLAKLFEETRRLEREEGYAIDAHVGTLAEGIEMARQWGIVG</sequence>
<dbReference type="GO" id="GO:0006753">
    <property type="term" value="P:nucleoside phosphate metabolic process"/>
    <property type="evidence" value="ECO:0007669"/>
    <property type="project" value="TreeGrafter"/>
</dbReference>
<dbReference type="EMBL" id="ABSU01000007">
    <property type="protein sequence ID" value="EFE34139.1"/>
    <property type="molecule type" value="Genomic_DNA"/>
</dbReference>
<dbReference type="PROSITE" id="PS51462">
    <property type="entry name" value="NUDIX"/>
    <property type="match status" value="1"/>
</dbReference>
<name>D4AS75_ARTBC</name>
<dbReference type="Pfam" id="PF00293">
    <property type="entry name" value="NUDIX"/>
    <property type="match status" value="1"/>
</dbReference>
<gene>
    <name evidence="4" type="ORF">ARB_07090</name>
</gene>
<organism evidence="4 5">
    <name type="scientific">Arthroderma benhamiae (strain ATCC MYA-4681 / CBS 112371)</name>
    <name type="common">Trichophyton mentagrophytes</name>
    <dbReference type="NCBI Taxonomy" id="663331"/>
    <lineage>
        <taxon>Eukaryota</taxon>
        <taxon>Fungi</taxon>
        <taxon>Dikarya</taxon>
        <taxon>Ascomycota</taxon>
        <taxon>Pezizomycotina</taxon>
        <taxon>Eurotiomycetes</taxon>
        <taxon>Eurotiomycetidae</taxon>
        <taxon>Onygenales</taxon>
        <taxon>Arthrodermataceae</taxon>
        <taxon>Trichophyton</taxon>
    </lineage>
</organism>
<dbReference type="GeneID" id="9520580"/>
<dbReference type="InterPro" id="IPR020084">
    <property type="entry name" value="NUDIX_hydrolase_CS"/>
</dbReference>
<comment type="similarity">
    <text evidence="2">Belongs to the Nudix hydrolase family.</text>
</comment>
<dbReference type="PANTHER" id="PTHR11839">
    <property type="entry name" value="UDP/ADP-SUGAR PYROPHOSPHATASE"/>
    <property type="match status" value="1"/>
</dbReference>
<dbReference type="Gene3D" id="3.90.79.10">
    <property type="entry name" value="Nucleoside Triphosphate Pyrophosphohydrolase"/>
    <property type="match status" value="1"/>
</dbReference>
<dbReference type="InterPro" id="IPR000086">
    <property type="entry name" value="NUDIX_hydrolase_dom"/>
</dbReference>
<dbReference type="HOGENOM" id="CLU_062658_0_1_1"/>
<protein>
    <submittedName>
        <fullName evidence="4">Nucleoside diphosphate-sugar hydrolase (Predicted)</fullName>
    </submittedName>
</protein>
<accession>D4AS75</accession>
<evidence type="ECO:0000256" key="1">
    <source>
        <dbReference type="ARBA" id="ARBA00022801"/>
    </source>
</evidence>
<dbReference type="RefSeq" id="XP_003014528.1">
    <property type="nucleotide sequence ID" value="XM_003014482.1"/>
</dbReference>
<dbReference type="PROSITE" id="PS00893">
    <property type="entry name" value="NUDIX_BOX"/>
    <property type="match status" value="1"/>
</dbReference>
<evidence type="ECO:0000259" key="3">
    <source>
        <dbReference type="PROSITE" id="PS51462"/>
    </source>
</evidence>
<dbReference type="SUPFAM" id="SSF55811">
    <property type="entry name" value="Nudix"/>
    <property type="match status" value="1"/>
</dbReference>
<dbReference type="GO" id="GO:0005634">
    <property type="term" value="C:nucleus"/>
    <property type="evidence" value="ECO:0007669"/>
    <property type="project" value="TreeGrafter"/>
</dbReference>
<dbReference type="InterPro" id="IPR015797">
    <property type="entry name" value="NUDIX_hydrolase-like_dom_sf"/>
</dbReference>
<dbReference type="Proteomes" id="UP000008866">
    <property type="component" value="Unassembled WGS sequence"/>
</dbReference>
<dbReference type="PANTHER" id="PTHR11839:SF1">
    <property type="entry name" value="ADP-SUGAR PYROPHOSPHATASE"/>
    <property type="match status" value="1"/>
</dbReference>
<feature type="domain" description="Nudix hydrolase" evidence="3">
    <location>
        <begin position="65"/>
        <end position="250"/>
    </location>
</feature>
<proteinExistence type="inferred from homology"/>
<evidence type="ECO:0000313" key="4">
    <source>
        <dbReference type="EMBL" id="EFE34139.1"/>
    </source>
</evidence>